<evidence type="ECO:0000313" key="6">
    <source>
        <dbReference type="Proteomes" id="UP001500888"/>
    </source>
</evidence>
<dbReference type="CDD" id="cd00366">
    <property type="entry name" value="ASKHA_NBD_FGGY"/>
    <property type="match status" value="1"/>
</dbReference>
<evidence type="ECO:0000256" key="2">
    <source>
        <dbReference type="ARBA" id="ARBA00022679"/>
    </source>
</evidence>
<keyword evidence="2" id="KW-0808">Transferase</keyword>
<dbReference type="Pfam" id="PF02782">
    <property type="entry name" value="FGGY_C"/>
    <property type="match status" value="1"/>
</dbReference>
<dbReference type="EMBL" id="BAAAZR010000001">
    <property type="protein sequence ID" value="GAA3789542.1"/>
    <property type="molecule type" value="Genomic_DNA"/>
</dbReference>
<dbReference type="InterPro" id="IPR018483">
    <property type="entry name" value="Carb_kinase_FGGY_CS"/>
</dbReference>
<proteinExistence type="inferred from homology"/>
<comment type="similarity">
    <text evidence="1">Belongs to the FGGY kinase family.</text>
</comment>
<dbReference type="InterPro" id="IPR000577">
    <property type="entry name" value="Carb_kinase_FGGY"/>
</dbReference>
<comment type="caution">
    <text evidence="5">The sequence shown here is derived from an EMBL/GenBank/DDBJ whole genome shotgun (WGS) entry which is preliminary data.</text>
</comment>
<organism evidence="5 6">
    <name type="scientific">Sphaerisporangium flaviroseum</name>
    <dbReference type="NCBI Taxonomy" id="509199"/>
    <lineage>
        <taxon>Bacteria</taxon>
        <taxon>Bacillati</taxon>
        <taxon>Actinomycetota</taxon>
        <taxon>Actinomycetes</taxon>
        <taxon>Streptosporangiales</taxon>
        <taxon>Streptosporangiaceae</taxon>
        <taxon>Sphaerisporangium</taxon>
    </lineage>
</organism>
<evidence type="ECO:0000256" key="3">
    <source>
        <dbReference type="ARBA" id="ARBA00022777"/>
    </source>
</evidence>
<dbReference type="InterPro" id="IPR018485">
    <property type="entry name" value="FGGY_C"/>
</dbReference>
<dbReference type="PANTHER" id="PTHR43095">
    <property type="entry name" value="SUGAR KINASE"/>
    <property type="match status" value="1"/>
</dbReference>
<evidence type="ECO:0000313" key="5">
    <source>
        <dbReference type="EMBL" id="GAA3789542.1"/>
    </source>
</evidence>
<sequence>MLRTVVGVDLGSNSARAVALDPEGNVRGSATGTYPGAESWPEGRADQAAWLAGVVEAVTGLLGSLNGGGRPEAICVGGQSPTTVPVGEGPAVTCRHPAGATGSPAEQQYAQRDVLGPGCEARQVFDWLMARLGADDHQSRWPGDPPLDGFGPLTLTGAAVGETDGGLGLPPGVPLVAGAPDAYLAFWAGGLDTPGRGLDPGGRTGGLAVAIEASAAHGDLYALRSVATGVDIVGGPVGAHGLMLEWLAGLTGRSVPDLLELAEAVSPGSGGLLVLPYLEGERAPRWNRELRAEIVGIGTGHGPAHVCRAVMEGAAYGLRHIADALPVSLGVLVCAGSPARSPLWCRIKADVLEVPVEVPAETGLAAYGAALAAGAGAGWWPAPGTAPGGSWPRPSVTVVEPSPDPVYRDAYRRFIALGDAAELRLASEESLCPTR</sequence>
<dbReference type="SUPFAM" id="SSF53067">
    <property type="entry name" value="Actin-like ATPase domain"/>
    <property type="match status" value="2"/>
</dbReference>
<name>A0ABP7HCH8_9ACTN</name>
<evidence type="ECO:0000259" key="4">
    <source>
        <dbReference type="Pfam" id="PF02782"/>
    </source>
</evidence>
<reference evidence="6" key="1">
    <citation type="journal article" date="2019" name="Int. J. Syst. Evol. Microbiol.">
        <title>The Global Catalogue of Microorganisms (GCM) 10K type strain sequencing project: providing services to taxonomists for standard genome sequencing and annotation.</title>
        <authorList>
            <consortium name="The Broad Institute Genomics Platform"/>
            <consortium name="The Broad Institute Genome Sequencing Center for Infectious Disease"/>
            <person name="Wu L."/>
            <person name="Ma J."/>
        </authorList>
    </citation>
    <scope>NUCLEOTIDE SEQUENCE [LARGE SCALE GENOMIC DNA]</scope>
    <source>
        <strain evidence="6">JCM 16908</strain>
    </source>
</reference>
<protein>
    <recommendedName>
        <fullName evidence="4">Carbohydrate kinase FGGY C-terminal domain-containing protein</fullName>
    </recommendedName>
</protein>
<feature type="domain" description="Carbohydrate kinase FGGY C-terminal" evidence="4">
    <location>
        <begin position="259"/>
        <end position="375"/>
    </location>
</feature>
<dbReference type="InterPro" id="IPR050406">
    <property type="entry name" value="FGGY_Carb_Kinase"/>
</dbReference>
<keyword evidence="3" id="KW-0418">Kinase</keyword>
<dbReference type="Gene3D" id="3.30.420.40">
    <property type="match status" value="2"/>
</dbReference>
<dbReference type="PROSITE" id="PS00445">
    <property type="entry name" value="FGGY_KINASES_2"/>
    <property type="match status" value="1"/>
</dbReference>
<evidence type="ECO:0000256" key="1">
    <source>
        <dbReference type="ARBA" id="ARBA00009156"/>
    </source>
</evidence>
<dbReference type="RefSeq" id="WP_344933718.1">
    <property type="nucleotide sequence ID" value="NZ_BAAAZR010000001.1"/>
</dbReference>
<dbReference type="PIRSF" id="PIRSF000538">
    <property type="entry name" value="GlpK"/>
    <property type="match status" value="1"/>
</dbReference>
<dbReference type="Proteomes" id="UP001500888">
    <property type="component" value="Unassembled WGS sequence"/>
</dbReference>
<keyword evidence="6" id="KW-1185">Reference proteome</keyword>
<accession>A0ABP7HCH8</accession>
<gene>
    <name evidence="5" type="ORF">GCM10022226_05340</name>
</gene>
<dbReference type="InterPro" id="IPR043129">
    <property type="entry name" value="ATPase_NBD"/>
</dbReference>